<protein>
    <recommendedName>
        <fullName evidence="11">CS domain-containing protein</fullName>
    </recommendedName>
</protein>
<evidence type="ECO:0000256" key="8">
    <source>
        <dbReference type="ARBA" id="ARBA00023273"/>
    </source>
</evidence>
<dbReference type="InterPro" id="IPR056496">
    <property type="entry name" value="CS_DNAAF11_C"/>
</dbReference>
<reference evidence="12" key="1">
    <citation type="submission" date="2021-02" db="EMBL/GenBank/DDBJ databases">
        <authorList>
            <person name="Nowell W R."/>
        </authorList>
    </citation>
    <scope>NUCLEOTIDE SEQUENCE</scope>
    <source>
        <strain evidence="12">Ploen Becks lab</strain>
    </source>
</reference>
<dbReference type="GO" id="GO:0005737">
    <property type="term" value="C:cytoplasm"/>
    <property type="evidence" value="ECO:0007669"/>
    <property type="project" value="UniProtKB-SubCell"/>
</dbReference>
<dbReference type="PANTHER" id="PTHR18849:SF0">
    <property type="entry name" value="CILIA- AND FLAGELLA-ASSOCIATED PROTEIN 410-RELATED"/>
    <property type="match status" value="1"/>
</dbReference>
<evidence type="ECO:0000256" key="7">
    <source>
        <dbReference type="ARBA" id="ARBA00023069"/>
    </source>
</evidence>
<dbReference type="InterPro" id="IPR032675">
    <property type="entry name" value="LRR_dom_sf"/>
</dbReference>
<dbReference type="InterPro" id="IPR007052">
    <property type="entry name" value="CS_dom"/>
</dbReference>
<evidence type="ECO:0000256" key="9">
    <source>
        <dbReference type="ARBA" id="ARBA00049982"/>
    </source>
</evidence>
<feature type="region of interest" description="Disordered" evidence="10">
    <location>
        <begin position="228"/>
        <end position="251"/>
    </location>
</feature>
<accession>A0A814H888</accession>
<keyword evidence="13" id="KW-1185">Reference proteome</keyword>
<dbReference type="PROSITE" id="PS51203">
    <property type="entry name" value="CS"/>
    <property type="match status" value="1"/>
</dbReference>
<keyword evidence="5" id="KW-0677">Repeat</keyword>
<sequence>MVQITEELVRRKAEHNEGEIFSLEELSLHQENIEKIEHLDKWCRDLKILYLQSNQISKIENVSRFKKLEYINLALNNIERIENLEGCEFLKKLDLTVNFVGELTSIENLTENYHLKDLYLTGNPCTDFEGYRDYVISTLPQLKTLDGVEIKKSDRIKALQNYKSICNKINKKQNEYFQLREKQKNEYMDLKEKKKFDFENDEEQEKFWQEKTDYTPESRLETARIQQEIKRKQDEERQKHQKEHSMPKKERKYFDENGKPYCFNDPKVDYEFTSDHDEYILLTVHVFKHMDTSLINVDVQPYYVRVTLKGKSLQIAFNEEVKPDSSTAKRSQVTGHLVIKMPKLNPVLRTKPEAQSEIIKKESKAENKKNTFLEFNESKKSNLELISNIVQENEKAKKSNTFSNNSKKIFRERENSPDFVDDSSVPPLE</sequence>
<dbReference type="InterPro" id="IPR003603">
    <property type="entry name" value="U2A'_phosphoprotein32A_C"/>
</dbReference>
<dbReference type="SMART" id="SM00446">
    <property type="entry name" value="LRRcap"/>
    <property type="match status" value="1"/>
</dbReference>
<dbReference type="Gene3D" id="3.80.10.10">
    <property type="entry name" value="Ribonuclease Inhibitor"/>
    <property type="match status" value="1"/>
</dbReference>
<feature type="region of interest" description="Disordered" evidence="10">
    <location>
        <begin position="394"/>
        <end position="429"/>
    </location>
</feature>
<evidence type="ECO:0000256" key="2">
    <source>
        <dbReference type="ARBA" id="ARBA00004496"/>
    </source>
</evidence>
<organism evidence="12 13">
    <name type="scientific">Brachionus calyciflorus</name>
    <dbReference type="NCBI Taxonomy" id="104777"/>
    <lineage>
        <taxon>Eukaryota</taxon>
        <taxon>Metazoa</taxon>
        <taxon>Spiralia</taxon>
        <taxon>Gnathifera</taxon>
        <taxon>Rotifera</taxon>
        <taxon>Eurotatoria</taxon>
        <taxon>Monogononta</taxon>
        <taxon>Pseudotrocha</taxon>
        <taxon>Ploima</taxon>
        <taxon>Brachionidae</taxon>
        <taxon>Brachionus</taxon>
    </lineage>
</organism>
<proteinExistence type="inferred from homology"/>
<feature type="domain" description="CS" evidence="11">
    <location>
        <begin position="265"/>
        <end position="355"/>
    </location>
</feature>
<dbReference type="InterPro" id="IPR001611">
    <property type="entry name" value="Leu-rich_rpt"/>
</dbReference>
<evidence type="ECO:0000256" key="3">
    <source>
        <dbReference type="ARBA" id="ARBA00022490"/>
    </source>
</evidence>
<evidence type="ECO:0000313" key="13">
    <source>
        <dbReference type="Proteomes" id="UP000663879"/>
    </source>
</evidence>
<dbReference type="Pfam" id="PF14580">
    <property type="entry name" value="LRR_9"/>
    <property type="match status" value="1"/>
</dbReference>
<dbReference type="OrthoDB" id="10250990at2759"/>
<dbReference type="GO" id="GO:0005929">
    <property type="term" value="C:cilium"/>
    <property type="evidence" value="ECO:0007669"/>
    <property type="project" value="UniProtKB-SubCell"/>
</dbReference>
<dbReference type="EMBL" id="CAJNOC010004009">
    <property type="protein sequence ID" value="CAF1006287.1"/>
    <property type="molecule type" value="Genomic_DNA"/>
</dbReference>
<gene>
    <name evidence="12" type="ORF">OXX778_LOCUS16666</name>
</gene>
<evidence type="ECO:0000256" key="6">
    <source>
        <dbReference type="ARBA" id="ARBA00023054"/>
    </source>
</evidence>
<comment type="similarity">
    <text evidence="9">Belongs to the tilB family.</text>
</comment>
<dbReference type="SMART" id="SM00365">
    <property type="entry name" value="LRR_SD22"/>
    <property type="match status" value="4"/>
</dbReference>
<dbReference type="PROSITE" id="PS51450">
    <property type="entry name" value="LRR"/>
    <property type="match status" value="3"/>
</dbReference>
<keyword evidence="7" id="KW-0969">Cilium</keyword>
<evidence type="ECO:0000256" key="1">
    <source>
        <dbReference type="ARBA" id="ARBA00004138"/>
    </source>
</evidence>
<dbReference type="Pfam" id="PF23602">
    <property type="entry name" value="CS_DNAAF11_C"/>
    <property type="match status" value="1"/>
</dbReference>
<keyword evidence="4" id="KW-0433">Leucine-rich repeat</keyword>
<dbReference type="SUPFAM" id="SSF52058">
    <property type="entry name" value="L domain-like"/>
    <property type="match status" value="1"/>
</dbReference>
<evidence type="ECO:0000313" key="12">
    <source>
        <dbReference type="EMBL" id="CAF1006287.1"/>
    </source>
</evidence>
<dbReference type="InterPro" id="IPR008978">
    <property type="entry name" value="HSP20-like_chaperone"/>
</dbReference>
<dbReference type="SUPFAM" id="SSF49764">
    <property type="entry name" value="HSP20-like chaperones"/>
    <property type="match status" value="1"/>
</dbReference>
<keyword evidence="8" id="KW-0966">Cell projection</keyword>
<evidence type="ECO:0000256" key="4">
    <source>
        <dbReference type="ARBA" id="ARBA00022614"/>
    </source>
</evidence>
<dbReference type="GO" id="GO:0036158">
    <property type="term" value="P:outer dynein arm assembly"/>
    <property type="evidence" value="ECO:0007669"/>
    <property type="project" value="TreeGrafter"/>
</dbReference>
<comment type="subcellular location">
    <subcellularLocation>
        <location evidence="1">Cell projection</location>
        <location evidence="1">Cilium</location>
    </subcellularLocation>
    <subcellularLocation>
        <location evidence="2">Cytoplasm</location>
    </subcellularLocation>
</comment>
<dbReference type="PANTHER" id="PTHR18849">
    <property type="entry name" value="LEUCINE RICH REPEAT PROTEIN"/>
    <property type="match status" value="1"/>
</dbReference>
<keyword evidence="3" id="KW-0963">Cytoplasm</keyword>
<dbReference type="FunFam" id="3.80.10.10:FF:000052">
    <property type="entry name" value="Leucine rich repeat containing 6"/>
    <property type="match status" value="1"/>
</dbReference>
<dbReference type="Proteomes" id="UP000663879">
    <property type="component" value="Unassembled WGS sequence"/>
</dbReference>
<name>A0A814H888_9BILA</name>
<evidence type="ECO:0000256" key="5">
    <source>
        <dbReference type="ARBA" id="ARBA00022737"/>
    </source>
</evidence>
<comment type="caution">
    <text evidence="12">The sequence shown here is derived from an EMBL/GenBank/DDBJ whole genome shotgun (WGS) entry which is preliminary data.</text>
</comment>
<dbReference type="AlphaFoldDB" id="A0A814H888"/>
<evidence type="ECO:0000256" key="10">
    <source>
        <dbReference type="SAM" id="MobiDB-lite"/>
    </source>
</evidence>
<keyword evidence="6" id="KW-0175">Coiled coil</keyword>
<evidence type="ECO:0000259" key="11">
    <source>
        <dbReference type="PROSITE" id="PS51203"/>
    </source>
</evidence>